<feature type="signal peptide" evidence="1">
    <location>
        <begin position="1"/>
        <end position="21"/>
    </location>
</feature>
<sequence>MQRPLAIVCLMAVCLAGTAQAQSYPSFVAALNQPTFSRLNAVVSTLGLTQTFSNPALKVTVFVPTNTGFSAAEKATGISFATLQSQKSLLQQIVYYHIVKQVVKAPLPAGPLPTFVTGKDLKGAGNKVIGIGSSANIVQPNVPCGQGIAHAIDNVLLFLSLGGR</sequence>
<protein>
    <submittedName>
        <fullName evidence="3">Beta-Ig-H3/fasciclin</fullName>
    </submittedName>
</protein>
<reference evidence="3 4" key="1">
    <citation type="journal article" date="2013" name="BMC Genomics">
        <title>Reconstruction of the lipid metabolism for the microalga Monoraphidium neglectum from its genome sequence reveals characteristics suitable for biofuel production.</title>
        <authorList>
            <person name="Bogen C."/>
            <person name="Al-Dilaimi A."/>
            <person name="Albersmeier A."/>
            <person name="Wichmann J."/>
            <person name="Grundmann M."/>
            <person name="Rupp O."/>
            <person name="Lauersen K.J."/>
            <person name="Blifernez-Klassen O."/>
            <person name="Kalinowski J."/>
            <person name="Goesmann A."/>
            <person name="Mussgnug J.H."/>
            <person name="Kruse O."/>
        </authorList>
    </citation>
    <scope>NUCLEOTIDE SEQUENCE [LARGE SCALE GENOMIC DNA]</scope>
    <source>
        <strain evidence="3 4">SAG 48.87</strain>
    </source>
</reference>
<organism evidence="3 4">
    <name type="scientific">Monoraphidium neglectum</name>
    <dbReference type="NCBI Taxonomy" id="145388"/>
    <lineage>
        <taxon>Eukaryota</taxon>
        <taxon>Viridiplantae</taxon>
        <taxon>Chlorophyta</taxon>
        <taxon>core chlorophytes</taxon>
        <taxon>Chlorophyceae</taxon>
        <taxon>CS clade</taxon>
        <taxon>Sphaeropleales</taxon>
        <taxon>Selenastraceae</taxon>
        <taxon>Monoraphidium</taxon>
    </lineage>
</organism>
<dbReference type="KEGG" id="mng:MNEG_14089"/>
<dbReference type="RefSeq" id="XP_013892893.1">
    <property type="nucleotide sequence ID" value="XM_014037439.1"/>
</dbReference>
<name>A0A0D2KDH6_9CHLO</name>
<keyword evidence="4" id="KW-1185">Reference proteome</keyword>
<accession>A0A0D2KDH6</accession>
<feature type="chain" id="PRO_5002245659" evidence="1">
    <location>
        <begin position="22"/>
        <end position="164"/>
    </location>
</feature>
<dbReference type="GeneID" id="25731616"/>
<dbReference type="PROSITE" id="PS50213">
    <property type="entry name" value="FAS1"/>
    <property type="match status" value="1"/>
</dbReference>
<dbReference type="InterPro" id="IPR000782">
    <property type="entry name" value="FAS1_domain"/>
</dbReference>
<gene>
    <name evidence="3" type="ORF">MNEG_14089</name>
</gene>
<dbReference type="Pfam" id="PF02469">
    <property type="entry name" value="Fasciclin"/>
    <property type="match status" value="1"/>
</dbReference>
<dbReference type="Gene3D" id="2.30.180.10">
    <property type="entry name" value="FAS1 domain"/>
    <property type="match status" value="1"/>
</dbReference>
<evidence type="ECO:0000313" key="4">
    <source>
        <dbReference type="Proteomes" id="UP000054498"/>
    </source>
</evidence>
<dbReference type="SUPFAM" id="SSF82153">
    <property type="entry name" value="FAS1 domain"/>
    <property type="match status" value="1"/>
</dbReference>
<dbReference type="STRING" id="145388.A0A0D2KDH6"/>
<evidence type="ECO:0000313" key="3">
    <source>
        <dbReference type="EMBL" id="KIY93873.1"/>
    </source>
</evidence>
<dbReference type="InterPro" id="IPR036378">
    <property type="entry name" value="FAS1_dom_sf"/>
</dbReference>
<dbReference type="SMART" id="SM00554">
    <property type="entry name" value="FAS1"/>
    <property type="match status" value="1"/>
</dbReference>
<dbReference type="OrthoDB" id="544570at2759"/>
<dbReference type="EMBL" id="KK104466">
    <property type="protein sequence ID" value="KIY93873.1"/>
    <property type="molecule type" value="Genomic_DNA"/>
</dbReference>
<evidence type="ECO:0000259" key="2">
    <source>
        <dbReference type="PROSITE" id="PS50213"/>
    </source>
</evidence>
<proteinExistence type="predicted"/>
<dbReference type="Proteomes" id="UP000054498">
    <property type="component" value="Unassembled WGS sequence"/>
</dbReference>
<evidence type="ECO:0000256" key="1">
    <source>
        <dbReference type="SAM" id="SignalP"/>
    </source>
</evidence>
<dbReference type="AlphaFoldDB" id="A0A0D2KDH6"/>
<feature type="domain" description="FAS1" evidence="2">
    <location>
        <begin position="23"/>
        <end position="156"/>
    </location>
</feature>
<keyword evidence="1" id="KW-0732">Signal</keyword>